<accession>A0A0F0LSC1</accession>
<evidence type="ECO:0000256" key="2">
    <source>
        <dbReference type="ARBA" id="ARBA00022448"/>
    </source>
</evidence>
<dbReference type="STRING" id="400772.RR49_01813"/>
<feature type="transmembrane region" description="Helical" evidence="8">
    <location>
        <begin position="191"/>
        <end position="210"/>
    </location>
</feature>
<comment type="subcellular location">
    <subcellularLocation>
        <location evidence="1">Cell inner membrane</location>
        <topology evidence="1">Multi-pass membrane protein</topology>
    </subcellularLocation>
    <subcellularLocation>
        <location evidence="8">Cell membrane</location>
        <topology evidence="8">Multi-pass membrane protein</topology>
    </subcellularLocation>
</comment>
<feature type="transmembrane region" description="Helical" evidence="8">
    <location>
        <begin position="103"/>
        <end position="126"/>
    </location>
</feature>
<evidence type="ECO:0000313" key="11">
    <source>
        <dbReference type="EMBL" id="KJL36137.1"/>
    </source>
</evidence>
<organism evidence="11 12">
    <name type="scientific">Microbacterium ginsengisoli</name>
    <dbReference type="NCBI Taxonomy" id="400772"/>
    <lineage>
        <taxon>Bacteria</taxon>
        <taxon>Bacillati</taxon>
        <taxon>Actinomycetota</taxon>
        <taxon>Actinomycetes</taxon>
        <taxon>Micrococcales</taxon>
        <taxon>Microbacteriaceae</taxon>
        <taxon>Microbacterium</taxon>
    </lineage>
</organism>
<keyword evidence="7 8" id="KW-0472">Membrane</keyword>
<protein>
    <submittedName>
        <fullName evidence="10">ABC transporter permease</fullName>
    </submittedName>
    <submittedName>
        <fullName evidence="11">Thiamine transporter membrane protein</fullName>
    </submittedName>
</protein>
<dbReference type="Gene3D" id="1.10.3720.10">
    <property type="entry name" value="MetI-like"/>
    <property type="match status" value="1"/>
</dbReference>
<feature type="domain" description="ABC transmembrane type-1" evidence="9">
    <location>
        <begin position="64"/>
        <end position="250"/>
    </location>
</feature>
<evidence type="ECO:0000256" key="7">
    <source>
        <dbReference type="ARBA" id="ARBA00023136"/>
    </source>
</evidence>
<evidence type="ECO:0000256" key="6">
    <source>
        <dbReference type="ARBA" id="ARBA00022989"/>
    </source>
</evidence>
<dbReference type="SUPFAM" id="SSF161098">
    <property type="entry name" value="MetI-like"/>
    <property type="match status" value="1"/>
</dbReference>
<dbReference type="PROSITE" id="PS50928">
    <property type="entry name" value="ABC_TM1"/>
    <property type="match status" value="1"/>
</dbReference>
<evidence type="ECO:0000313" key="12">
    <source>
        <dbReference type="Proteomes" id="UP000033451"/>
    </source>
</evidence>
<keyword evidence="2 8" id="KW-0813">Transport</keyword>
<evidence type="ECO:0000256" key="4">
    <source>
        <dbReference type="ARBA" id="ARBA00022519"/>
    </source>
</evidence>
<feature type="transmembrane region" description="Helical" evidence="8">
    <location>
        <begin position="230"/>
        <end position="251"/>
    </location>
</feature>
<dbReference type="Proteomes" id="UP000257479">
    <property type="component" value="Unassembled WGS sequence"/>
</dbReference>
<dbReference type="OrthoDB" id="5622164at2"/>
<keyword evidence="3" id="KW-1003">Cell membrane</keyword>
<evidence type="ECO:0000256" key="3">
    <source>
        <dbReference type="ARBA" id="ARBA00022475"/>
    </source>
</evidence>
<dbReference type="InterPro" id="IPR035906">
    <property type="entry name" value="MetI-like_sf"/>
</dbReference>
<evidence type="ECO:0000259" key="9">
    <source>
        <dbReference type="PROSITE" id="PS50928"/>
    </source>
</evidence>
<dbReference type="GO" id="GO:0005886">
    <property type="term" value="C:plasma membrane"/>
    <property type="evidence" value="ECO:0007669"/>
    <property type="project" value="UniProtKB-SubCell"/>
</dbReference>
<keyword evidence="5 8" id="KW-0812">Transmembrane</keyword>
<comment type="similarity">
    <text evidence="8">Belongs to the binding-protein-dependent transport system permease family.</text>
</comment>
<dbReference type="RefSeq" id="WP_045247739.1">
    <property type="nucleotide sequence ID" value="NZ_DAIQHQ010000001.1"/>
</dbReference>
<gene>
    <name evidence="10" type="ORF">DCP95_10860</name>
    <name evidence="11" type="ORF">RR49_01813</name>
</gene>
<comment type="caution">
    <text evidence="11">The sequence shown here is derived from an EMBL/GenBank/DDBJ whole genome shotgun (WGS) entry which is preliminary data.</text>
</comment>
<evidence type="ECO:0000313" key="13">
    <source>
        <dbReference type="Proteomes" id="UP000257479"/>
    </source>
</evidence>
<dbReference type="Pfam" id="PF00528">
    <property type="entry name" value="BPD_transp_1"/>
    <property type="match status" value="1"/>
</dbReference>
<proteinExistence type="inferred from homology"/>
<reference evidence="10 13" key="2">
    <citation type="journal article" date="2018" name="Nat. Biotechnol.">
        <title>A standardized bacterial taxonomy based on genome phylogeny substantially revises the tree of life.</title>
        <authorList>
            <person name="Parks D.H."/>
            <person name="Chuvochina M."/>
            <person name="Waite D.W."/>
            <person name="Rinke C."/>
            <person name="Skarshewski A."/>
            <person name="Chaumeil P.A."/>
            <person name="Hugenholtz P."/>
        </authorList>
    </citation>
    <scope>NUCLEOTIDE SEQUENCE [LARGE SCALE GENOMIC DNA]</scope>
    <source>
        <strain evidence="10">UBA9152</strain>
    </source>
</reference>
<dbReference type="PANTHER" id="PTHR43357">
    <property type="entry name" value="INNER MEMBRANE ABC TRANSPORTER PERMEASE PROTEIN YDCV"/>
    <property type="match status" value="1"/>
</dbReference>
<sequence length="264" mass="28536">MKGLAPHPVTRWVIGILVGLFFAIPMVATLLYTLRDGDGYSLVHWATLFDPASAYLLRPLWLAIGNSLIIAVVTVVIVLVLLAPTIVLVNLKFPRLRRVFEFVALLPISIPAIVLVVGLVPVYLQIGRTIGTAPWTLAFAYGITALPFAFRSIQASVDAIDLRTLTEAARTLGSGWLTVLLRVLAPNLRPGLLAASLLTVAVVLGEFTIASILNRQVLQTALLVVGKTDAYLPAIFTLLSLAAVFVLLLVIGRVGRDRSERTRS</sequence>
<name>A0A0F0LSC1_9MICO</name>
<dbReference type="AlphaFoldDB" id="A0A0F0LSC1"/>
<dbReference type="EMBL" id="DMNG01000184">
    <property type="protein sequence ID" value="HAN25055.1"/>
    <property type="molecule type" value="Genomic_DNA"/>
</dbReference>
<keyword evidence="6 8" id="KW-1133">Transmembrane helix</keyword>
<dbReference type="PANTHER" id="PTHR43357:SF4">
    <property type="entry name" value="INNER MEMBRANE ABC TRANSPORTER PERMEASE PROTEIN YDCV"/>
    <property type="match status" value="1"/>
</dbReference>
<dbReference type="CDD" id="cd06261">
    <property type="entry name" value="TM_PBP2"/>
    <property type="match status" value="1"/>
</dbReference>
<evidence type="ECO:0000256" key="8">
    <source>
        <dbReference type="RuleBase" id="RU363032"/>
    </source>
</evidence>
<evidence type="ECO:0000313" key="10">
    <source>
        <dbReference type="EMBL" id="HAN25055.1"/>
    </source>
</evidence>
<feature type="transmembrane region" description="Helical" evidence="8">
    <location>
        <begin position="12"/>
        <end position="34"/>
    </location>
</feature>
<dbReference type="EMBL" id="JYIY01000075">
    <property type="protein sequence ID" value="KJL36137.1"/>
    <property type="molecule type" value="Genomic_DNA"/>
</dbReference>
<evidence type="ECO:0000256" key="1">
    <source>
        <dbReference type="ARBA" id="ARBA00004429"/>
    </source>
</evidence>
<feature type="transmembrane region" description="Helical" evidence="8">
    <location>
        <begin position="132"/>
        <end position="150"/>
    </location>
</feature>
<feature type="transmembrane region" description="Helical" evidence="8">
    <location>
        <begin position="60"/>
        <end position="91"/>
    </location>
</feature>
<dbReference type="GO" id="GO:0055085">
    <property type="term" value="P:transmembrane transport"/>
    <property type="evidence" value="ECO:0007669"/>
    <property type="project" value="InterPro"/>
</dbReference>
<reference evidence="11 12" key="1">
    <citation type="submission" date="2015-02" db="EMBL/GenBank/DDBJ databases">
        <title>Draft genome sequences of ten Microbacterium spp. with emphasis on heavy metal contaminated environments.</title>
        <authorList>
            <person name="Corretto E."/>
        </authorList>
    </citation>
    <scope>NUCLEOTIDE SEQUENCE [LARGE SCALE GENOMIC DNA]</scope>
    <source>
        <strain evidence="11 12">DSM 18659</strain>
    </source>
</reference>
<dbReference type="Proteomes" id="UP000033451">
    <property type="component" value="Unassembled WGS sequence"/>
</dbReference>
<keyword evidence="12" id="KW-1185">Reference proteome</keyword>
<evidence type="ECO:0000256" key="5">
    <source>
        <dbReference type="ARBA" id="ARBA00022692"/>
    </source>
</evidence>
<keyword evidence="4" id="KW-0997">Cell inner membrane</keyword>
<dbReference type="InterPro" id="IPR000515">
    <property type="entry name" value="MetI-like"/>
</dbReference>
<dbReference type="PATRIC" id="fig|400772.4.peg.1833"/>